<dbReference type="PANTHER" id="PTHR33434:SF2">
    <property type="entry name" value="FATTY ACID-BINDING PROTEIN TM_1468"/>
    <property type="match status" value="1"/>
</dbReference>
<keyword evidence="1" id="KW-0446">Lipid-binding</keyword>
<organism evidence="2 3">
    <name type="scientific">Candidatus Acutalibacter pullicola</name>
    <dbReference type="NCBI Taxonomy" id="2838417"/>
    <lineage>
        <taxon>Bacteria</taxon>
        <taxon>Bacillati</taxon>
        <taxon>Bacillota</taxon>
        <taxon>Clostridia</taxon>
        <taxon>Eubacteriales</taxon>
        <taxon>Acutalibacteraceae</taxon>
        <taxon>Acutalibacter</taxon>
    </lineage>
</organism>
<dbReference type="PROSITE" id="PS51482">
    <property type="entry name" value="DEGV"/>
    <property type="match status" value="1"/>
</dbReference>
<proteinExistence type="predicted"/>
<sequence length="291" mass="32404">MAQRKVILSADSTCDLGEELKARYDVHYYPFHILLEGKDYQDNVDIHVDQIYQAYYDRKTLPQTAAINVGEYADYFRPWVEQGYDVIHFCLGGALSSAQKNCVLASREPELAGHVFPIDSCSLSTGIGLQVLEAGDRIQAGMSAAEIAQAMEQIVPHCHASFILDTLEFMKAGGRCSSVVAFGANLLRLKPCIEVDNTDGSMHVGKKYRGTLEKVLPQYVRDKLAQYPNVKRDHLFITYSTIDPSYVELVRKTVEDVMDFREIHVTNASCTIASHCGPNTLGILFETSPLS</sequence>
<dbReference type="Gene3D" id="3.30.1180.10">
    <property type="match status" value="1"/>
</dbReference>
<dbReference type="NCBIfam" id="TIGR00762">
    <property type="entry name" value="DegV"/>
    <property type="match status" value="1"/>
</dbReference>
<dbReference type="Proteomes" id="UP000826793">
    <property type="component" value="Unassembled WGS sequence"/>
</dbReference>
<name>A0A9D2MXM6_9FIRM</name>
<dbReference type="Pfam" id="PF02645">
    <property type="entry name" value="DegV"/>
    <property type="match status" value="1"/>
</dbReference>
<dbReference type="PANTHER" id="PTHR33434">
    <property type="entry name" value="DEGV DOMAIN-CONTAINING PROTEIN DR_1986-RELATED"/>
    <property type="match status" value="1"/>
</dbReference>
<accession>A0A9D2MXM6</accession>
<evidence type="ECO:0000313" key="2">
    <source>
        <dbReference type="EMBL" id="HJB98653.1"/>
    </source>
</evidence>
<protein>
    <submittedName>
        <fullName evidence="2">DegV family protein</fullName>
    </submittedName>
</protein>
<comment type="caution">
    <text evidence="2">The sequence shown here is derived from an EMBL/GenBank/DDBJ whole genome shotgun (WGS) entry which is preliminary data.</text>
</comment>
<dbReference type="GO" id="GO:0008289">
    <property type="term" value="F:lipid binding"/>
    <property type="evidence" value="ECO:0007669"/>
    <property type="project" value="UniProtKB-KW"/>
</dbReference>
<dbReference type="Gene3D" id="3.40.50.10170">
    <property type="match status" value="1"/>
</dbReference>
<gene>
    <name evidence="2" type="ORF">H9710_08755</name>
</gene>
<evidence type="ECO:0000313" key="3">
    <source>
        <dbReference type="Proteomes" id="UP000826793"/>
    </source>
</evidence>
<reference evidence="2" key="1">
    <citation type="journal article" date="2021" name="PeerJ">
        <title>Extensive microbial diversity within the chicken gut microbiome revealed by metagenomics and culture.</title>
        <authorList>
            <person name="Gilroy R."/>
            <person name="Ravi A."/>
            <person name="Getino M."/>
            <person name="Pursley I."/>
            <person name="Horton D.L."/>
            <person name="Alikhan N.F."/>
            <person name="Baker D."/>
            <person name="Gharbi K."/>
            <person name="Hall N."/>
            <person name="Watson M."/>
            <person name="Adriaenssens E.M."/>
            <person name="Foster-Nyarko E."/>
            <person name="Jarju S."/>
            <person name="Secka A."/>
            <person name="Antonio M."/>
            <person name="Oren A."/>
            <person name="Chaudhuri R.R."/>
            <person name="La Ragione R."/>
            <person name="Hildebrand F."/>
            <person name="Pallen M.J."/>
        </authorList>
    </citation>
    <scope>NUCLEOTIDE SEQUENCE</scope>
    <source>
        <strain evidence="2">CHK185-1770</strain>
    </source>
</reference>
<dbReference type="InterPro" id="IPR003797">
    <property type="entry name" value="DegV"/>
</dbReference>
<dbReference type="InterPro" id="IPR043168">
    <property type="entry name" value="DegV_C"/>
</dbReference>
<reference evidence="2" key="2">
    <citation type="submission" date="2021-04" db="EMBL/GenBank/DDBJ databases">
        <authorList>
            <person name="Gilroy R."/>
        </authorList>
    </citation>
    <scope>NUCLEOTIDE SEQUENCE</scope>
    <source>
        <strain evidence="2">CHK185-1770</strain>
    </source>
</reference>
<dbReference type="EMBL" id="DWXG01000073">
    <property type="protein sequence ID" value="HJB98653.1"/>
    <property type="molecule type" value="Genomic_DNA"/>
</dbReference>
<dbReference type="SUPFAM" id="SSF82549">
    <property type="entry name" value="DAK1/DegV-like"/>
    <property type="match status" value="1"/>
</dbReference>
<evidence type="ECO:0000256" key="1">
    <source>
        <dbReference type="ARBA" id="ARBA00023121"/>
    </source>
</evidence>
<dbReference type="AlphaFoldDB" id="A0A9D2MXM6"/>
<dbReference type="InterPro" id="IPR050270">
    <property type="entry name" value="DegV_domain_contain"/>
</dbReference>